<proteinExistence type="predicted"/>
<evidence type="ECO:0000256" key="1">
    <source>
        <dbReference type="SAM" id="MobiDB-lite"/>
    </source>
</evidence>
<sequence length="352" mass="38574">MPASPSIGTPETDRSRISRYTVRSDTPRRSASIAAVVKRRPRRIWAIWNRRSARRVMRGIVVGFLPCAIRIGRQALPLRAEGRQLALRVDVDDVDLLATAQHALAQSWEIGNLDVEMFAAAQVDEIFLAAVAQVVRDACGEGHEIAAAHGEDVVVDLGLRFAGKDVDPFLFPLVRVIDERLLARRHAREVHAGALEPEQPAHHRAVNFRQAVPGVRKRLRARGDIGGTHQIRGLARHGVLLCLMVKAGARAPALGGVTAVTAAAGTPASWHPARAGRRGCLRCRRCGRCGPCGRAASWGRTRIGHRCRSRARARHPGWARSGRPRCPCRTVQSPRPSPARRGWSSHPPETRP</sequence>
<dbReference type="Proteomes" id="UP000187203">
    <property type="component" value="Unassembled WGS sequence"/>
</dbReference>
<gene>
    <name evidence="2" type="ORF">COLO4_01259</name>
</gene>
<keyword evidence="3" id="KW-1185">Reference proteome</keyword>
<evidence type="ECO:0000313" key="2">
    <source>
        <dbReference type="EMBL" id="OMP13633.1"/>
    </source>
</evidence>
<dbReference type="EMBL" id="AWUE01003690">
    <property type="protein sequence ID" value="OMP13633.1"/>
    <property type="molecule type" value="Genomic_DNA"/>
</dbReference>
<dbReference type="AlphaFoldDB" id="A0A1R3L2P4"/>
<feature type="non-terminal residue" evidence="2">
    <location>
        <position position="352"/>
    </location>
</feature>
<reference evidence="3" key="1">
    <citation type="submission" date="2013-09" db="EMBL/GenBank/DDBJ databases">
        <title>Corchorus olitorius genome sequencing.</title>
        <authorList>
            <person name="Alam M."/>
            <person name="Haque M.S."/>
            <person name="Islam M.S."/>
            <person name="Emdad E.M."/>
            <person name="Islam M.M."/>
            <person name="Ahmed B."/>
            <person name="Halim A."/>
            <person name="Hossen Q.M.M."/>
            <person name="Hossain M.Z."/>
            <person name="Ahmed R."/>
            <person name="Khan M.M."/>
            <person name="Islam R."/>
            <person name="Rashid M.M."/>
            <person name="Khan S.A."/>
            <person name="Rahman M.S."/>
            <person name="Alam M."/>
            <person name="Yahiya A.S."/>
            <person name="Khan M.S."/>
            <person name="Azam M.S."/>
            <person name="Haque T."/>
            <person name="Lashkar M.Z.H."/>
            <person name="Akhand A.I."/>
            <person name="Morshed G."/>
            <person name="Roy S."/>
            <person name="Uddin K.S."/>
            <person name="Rabeya T."/>
            <person name="Hossain A.S."/>
            <person name="Chowdhury A."/>
            <person name="Snigdha A.R."/>
            <person name="Mortoza M.S."/>
            <person name="Matin S.A."/>
            <person name="Hoque S.M.E."/>
            <person name="Islam M.K."/>
            <person name="Roy D.K."/>
            <person name="Haider R."/>
            <person name="Moosa M.M."/>
            <person name="Elias S.M."/>
            <person name="Hasan A.M."/>
            <person name="Jahan S."/>
            <person name="Shafiuddin M."/>
            <person name="Mahmood N."/>
            <person name="Shommy N.S."/>
        </authorList>
    </citation>
    <scope>NUCLEOTIDE SEQUENCE [LARGE SCALE GENOMIC DNA]</scope>
    <source>
        <strain evidence="3">cv. O-4</strain>
    </source>
</reference>
<organism evidence="2 3">
    <name type="scientific">Corchorus olitorius</name>
    <dbReference type="NCBI Taxonomy" id="93759"/>
    <lineage>
        <taxon>Eukaryota</taxon>
        <taxon>Viridiplantae</taxon>
        <taxon>Streptophyta</taxon>
        <taxon>Embryophyta</taxon>
        <taxon>Tracheophyta</taxon>
        <taxon>Spermatophyta</taxon>
        <taxon>Magnoliopsida</taxon>
        <taxon>eudicotyledons</taxon>
        <taxon>Gunneridae</taxon>
        <taxon>Pentapetalae</taxon>
        <taxon>rosids</taxon>
        <taxon>malvids</taxon>
        <taxon>Malvales</taxon>
        <taxon>Malvaceae</taxon>
        <taxon>Grewioideae</taxon>
        <taxon>Apeibeae</taxon>
        <taxon>Corchorus</taxon>
    </lineage>
</organism>
<comment type="caution">
    <text evidence="2">The sequence shown here is derived from an EMBL/GenBank/DDBJ whole genome shotgun (WGS) entry which is preliminary data.</text>
</comment>
<protein>
    <submittedName>
        <fullName evidence="2">Uncharacterized protein</fullName>
    </submittedName>
</protein>
<evidence type="ECO:0000313" key="3">
    <source>
        <dbReference type="Proteomes" id="UP000187203"/>
    </source>
</evidence>
<accession>A0A1R3L2P4</accession>
<name>A0A1R3L2P4_9ROSI</name>
<feature type="region of interest" description="Disordered" evidence="1">
    <location>
        <begin position="310"/>
        <end position="352"/>
    </location>
</feature>